<evidence type="ECO:0000313" key="3">
    <source>
        <dbReference type="EMBL" id="CAI5449252.1"/>
    </source>
</evidence>
<dbReference type="GO" id="GO:0045087">
    <property type="term" value="P:innate immune response"/>
    <property type="evidence" value="ECO:0007669"/>
    <property type="project" value="TreeGrafter"/>
</dbReference>
<dbReference type="Proteomes" id="UP001152747">
    <property type="component" value="Unassembled WGS sequence"/>
</dbReference>
<protein>
    <submittedName>
        <fullName evidence="3">Uncharacterized protein</fullName>
    </submittedName>
</protein>
<reference evidence="3" key="1">
    <citation type="submission" date="2022-11" db="EMBL/GenBank/DDBJ databases">
        <authorList>
            <person name="Kikuchi T."/>
        </authorList>
    </citation>
    <scope>NUCLEOTIDE SEQUENCE</scope>
    <source>
        <strain evidence="3">PS1010</strain>
    </source>
</reference>
<dbReference type="OrthoDB" id="10689480at2759"/>
<dbReference type="PANTHER" id="PTHR21447">
    <property type="entry name" value="RING-TYPE DOMAIN-CONTAINING PROTEIN-RELATED"/>
    <property type="match status" value="1"/>
</dbReference>
<organism evidence="3 4">
    <name type="scientific">Caenorhabditis angaria</name>
    <dbReference type="NCBI Taxonomy" id="860376"/>
    <lineage>
        <taxon>Eukaryota</taxon>
        <taxon>Metazoa</taxon>
        <taxon>Ecdysozoa</taxon>
        <taxon>Nematoda</taxon>
        <taxon>Chromadorea</taxon>
        <taxon>Rhabditida</taxon>
        <taxon>Rhabditina</taxon>
        <taxon>Rhabditomorpha</taxon>
        <taxon>Rhabditoidea</taxon>
        <taxon>Rhabditidae</taxon>
        <taxon>Peloderinae</taxon>
        <taxon>Caenorhabditis</taxon>
    </lineage>
</organism>
<sequence>MFTHTTDIKWTAASLRKVLENYVVRNRIKPNSLQAIGDVENDETFCSNDAKYRLQTIIMDKSNGDLDIYGGSKELMKDLQTLQYFPNNSDFLGITDPKCEDCYSFSTTINFFHDKSGREHVSKNDLSMMVVNVLGSFYNHKTRDKLFYALLIPSLGKQMRKQLVGSYELISIDLFNRVQAEVFTIMTAQQKPSTNKDFKPIKHTVDEIFSIFARFFEGENDKNVMDLLKTTIFRRFRKSFPIAFHKFNDDVQRDNVIRVFKDNGTSFCFAKDVEIEFRIQDLNVETEEERKNGILRTIDFSKLQDMLKESKIKLDEKMIIEQDIIRTSRNISVPIITFYGTHCKLASDAFFEVFNHVLHGLRLFQGVNKSNIPKIYNWFSQLYDVFDSESKRYFIETWKIEEIVERAYKDLEKFVTEKIYECPREPKLYMTDISEEEVIKEVEKLSKNFELNSKFIKSRYYFYRRSVNLEVPRKYIYKIFEDCVVLRFLNENPKYHRFIHNQGLCANIELFECDCQKSLKEGELEKRSKVEILKCAHLETVYFDCNRRNKKCLVAIRNKKFYDNTTAYELAMEKCVEFENTYDLRLTELLFESLKQKLGGDFREKRGIFYVREDELKELCDETRKSFTEGCRVAYQNIDNKNTRIVTWNEVYNRLKVFFLVDGFIKPSFKKLKDQLKKHENAKDLGLPEKDVCRIQALYRQIFQNHQRLFKVTQNLTNFSIYERKDRGNILRIMCERRVDYTEWHLLDEEVLDAIKFVLKSEKRYHLYRDKIEQWEIDLYRGKHQNCVGVKLFDTILNVLQIDKRKFLLVPDIQVIQHLILMPLQMAYHSIQIDTPMGDTSLHYIQAQYYVFQRIVCDINWMHLEEEDVIEYRKKILETMKRYKRGYYSESSVCSDVRNLTENKIYEMAKKNNDRTSIAYCQRKKFDALLSKDEFSEILFKAFGNTPEVVTGCQNFLKSLGFDTQSVVFEIENWKAKYIFMRHWMNVFFGDDEQEIHSNILKAFTATMPNIKIQSPVDTVYKLYRKSEEKNRDFDKNDLLEMHEWDKKARKSNDFEEYALFSDKEEEDSESKDSGDNVDQPENESCPQVVMNDDLKVIKENNKKIENCNRCYDFREEFEQVKKKVEELYKKTQMKDKDVKDLEKNLERLNRDKEYELKNLRKNFLEQNRKRIWKRRKNAFNNFINNSKQIWNS</sequence>
<feature type="coiled-coil region" evidence="1">
    <location>
        <begin position="1115"/>
        <end position="1163"/>
    </location>
</feature>
<evidence type="ECO:0000256" key="1">
    <source>
        <dbReference type="SAM" id="Coils"/>
    </source>
</evidence>
<keyword evidence="4" id="KW-1185">Reference proteome</keyword>
<accession>A0A9P1IQA7</accession>
<dbReference type="AlphaFoldDB" id="A0A9P1IQA7"/>
<proteinExistence type="predicted"/>
<comment type="caution">
    <text evidence="3">The sequence shown here is derived from an EMBL/GenBank/DDBJ whole genome shotgun (WGS) entry which is preliminary data.</text>
</comment>
<keyword evidence="1" id="KW-0175">Coiled coil</keyword>
<feature type="region of interest" description="Disordered" evidence="2">
    <location>
        <begin position="1062"/>
        <end position="1090"/>
    </location>
</feature>
<name>A0A9P1IQA7_9PELO</name>
<dbReference type="GO" id="GO:0045121">
    <property type="term" value="C:membrane raft"/>
    <property type="evidence" value="ECO:0007669"/>
    <property type="project" value="TreeGrafter"/>
</dbReference>
<evidence type="ECO:0000313" key="4">
    <source>
        <dbReference type="Proteomes" id="UP001152747"/>
    </source>
</evidence>
<evidence type="ECO:0000256" key="2">
    <source>
        <dbReference type="SAM" id="MobiDB-lite"/>
    </source>
</evidence>
<gene>
    <name evidence="3" type="ORF">CAMP_LOCUS11889</name>
</gene>
<dbReference type="EMBL" id="CANHGI010000004">
    <property type="protein sequence ID" value="CAI5449252.1"/>
    <property type="molecule type" value="Genomic_DNA"/>
</dbReference>
<dbReference type="PANTHER" id="PTHR21447:SF13">
    <property type="entry name" value="RING-TYPE DOMAIN-CONTAINING PROTEIN"/>
    <property type="match status" value="1"/>
</dbReference>